<dbReference type="SUPFAM" id="SSF52540">
    <property type="entry name" value="P-loop containing nucleoside triphosphate hydrolases"/>
    <property type="match status" value="1"/>
</dbReference>
<sequence>MPRKKQNIRKLRGPNDAVVQQARSDDILIPVMGPTGVGKSTVCIVSRSACKTGSSQLAPSSDGFASCTTTMADYRIQVPDDVATRFPFTRGRHLVLVDTPGFDNVTVSDTEILRRLAVWLASAYDADMKKICGKEGLSKIILATTRWDSCPEQTGPNREKEVWDSFWDGCSRTPSQAESMARLENSPESAWKAISAILERMEDSGVVLALQEQLVDTGKSLQQTDAAKELRAKILHMLRDSSTDGSQSRKKRLEDLSKEAKDLKIPLSKKIQGLFGIYG</sequence>
<comment type="caution">
    <text evidence="1">The sequence shown here is derived from an EMBL/GenBank/DDBJ whole genome shotgun (WGS) entry which is preliminary data.</text>
</comment>
<accession>A0A4Q2DAR6</accession>
<dbReference type="AlphaFoldDB" id="A0A4Q2DAR6"/>
<protein>
    <recommendedName>
        <fullName evidence="3">G domain-containing protein</fullName>
    </recommendedName>
</protein>
<keyword evidence="2" id="KW-1185">Reference proteome</keyword>
<dbReference type="Gene3D" id="3.40.50.300">
    <property type="entry name" value="P-loop containing nucleotide triphosphate hydrolases"/>
    <property type="match status" value="1"/>
</dbReference>
<proteinExistence type="predicted"/>
<evidence type="ECO:0008006" key="3">
    <source>
        <dbReference type="Google" id="ProtNLM"/>
    </source>
</evidence>
<name>A0A4Q2DAR6_9AGAR</name>
<evidence type="ECO:0000313" key="1">
    <source>
        <dbReference type="EMBL" id="RXW15786.1"/>
    </source>
</evidence>
<dbReference type="EMBL" id="SDEE01000510">
    <property type="protein sequence ID" value="RXW15786.1"/>
    <property type="molecule type" value="Genomic_DNA"/>
</dbReference>
<reference evidence="1 2" key="1">
    <citation type="submission" date="2019-01" db="EMBL/GenBank/DDBJ databases">
        <title>Draft genome sequence of Psathyrella aberdarensis IHI B618.</title>
        <authorList>
            <person name="Buettner E."/>
            <person name="Kellner H."/>
        </authorList>
    </citation>
    <scope>NUCLEOTIDE SEQUENCE [LARGE SCALE GENOMIC DNA]</scope>
    <source>
        <strain evidence="1 2">IHI B618</strain>
    </source>
</reference>
<dbReference type="Proteomes" id="UP000290288">
    <property type="component" value="Unassembled WGS sequence"/>
</dbReference>
<evidence type="ECO:0000313" key="2">
    <source>
        <dbReference type="Proteomes" id="UP000290288"/>
    </source>
</evidence>
<dbReference type="STRING" id="2316362.A0A4Q2DAR6"/>
<dbReference type="InterPro" id="IPR027417">
    <property type="entry name" value="P-loop_NTPase"/>
</dbReference>
<gene>
    <name evidence="1" type="ORF">EST38_g10063</name>
</gene>
<organism evidence="1 2">
    <name type="scientific">Candolleomyces aberdarensis</name>
    <dbReference type="NCBI Taxonomy" id="2316362"/>
    <lineage>
        <taxon>Eukaryota</taxon>
        <taxon>Fungi</taxon>
        <taxon>Dikarya</taxon>
        <taxon>Basidiomycota</taxon>
        <taxon>Agaricomycotina</taxon>
        <taxon>Agaricomycetes</taxon>
        <taxon>Agaricomycetidae</taxon>
        <taxon>Agaricales</taxon>
        <taxon>Agaricineae</taxon>
        <taxon>Psathyrellaceae</taxon>
        <taxon>Candolleomyces</taxon>
    </lineage>
</organism>
<dbReference type="OrthoDB" id="8954335at2759"/>